<gene>
    <name evidence="1" type="ORF">HMPREF1978_00461</name>
</gene>
<dbReference type="EMBL" id="AWSC01000014">
    <property type="protein sequence ID" value="ERH17621.1"/>
    <property type="molecule type" value="Genomic_DNA"/>
</dbReference>
<reference evidence="1 2" key="1">
    <citation type="submission" date="2013-08" db="EMBL/GenBank/DDBJ databases">
        <authorList>
            <person name="Weinstock G."/>
            <person name="Sodergren E."/>
            <person name="Wylie T."/>
            <person name="Fulton L."/>
            <person name="Fulton R."/>
            <person name="Fronick C."/>
            <person name="O'Laughlin M."/>
            <person name="Godfrey J."/>
            <person name="Miner T."/>
            <person name="Herter B."/>
            <person name="Appelbaum E."/>
            <person name="Cordes M."/>
            <person name="Lek S."/>
            <person name="Wollam A."/>
            <person name="Pepin K.H."/>
            <person name="Palsikar V.B."/>
            <person name="Mitreva M."/>
            <person name="Wilson R.K."/>
        </authorList>
    </citation>
    <scope>NUCLEOTIDE SEQUENCE [LARGE SCALE GENOMIC DNA]</scope>
    <source>
        <strain evidence="1 2">F0530</strain>
    </source>
</reference>
<organism evidence="1 2">
    <name type="scientific">Actinomyces graevenitzii F0530</name>
    <dbReference type="NCBI Taxonomy" id="1321817"/>
    <lineage>
        <taxon>Bacteria</taxon>
        <taxon>Bacillati</taxon>
        <taxon>Actinomycetota</taxon>
        <taxon>Actinomycetes</taxon>
        <taxon>Actinomycetales</taxon>
        <taxon>Actinomycetaceae</taxon>
        <taxon>Actinomyces</taxon>
    </lineage>
</organism>
<comment type="caution">
    <text evidence="1">The sequence shown here is derived from an EMBL/GenBank/DDBJ whole genome shotgun (WGS) entry which is preliminary data.</text>
</comment>
<proteinExistence type="predicted"/>
<name>U1Q525_9ACTO</name>
<sequence length="68" mass="7245">MTELMCRRRRQGSEEGRAASLLLVAGLKYVCQGGGPAASLAGPEAWARAWPEVGHTKTDISSVAYKTP</sequence>
<accession>U1Q525</accession>
<evidence type="ECO:0000313" key="1">
    <source>
        <dbReference type="EMBL" id="ERH17621.1"/>
    </source>
</evidence>
<dbReference type="HOGENOM" id="CLU_2784536_0_0_11"/>
<protein>
    <submittedName>
        <fullName evidence="1">Uncharacterized protein</fullName>
    </submittedName>
</protein>
<evidence type="ECO:0000313" key="2">
    <source>
        <dbReference type="Proteomes" id="UP000016481"/>
    </source>
</evidence>
<dbReference type="AlphaFoldDB" id="U1Q525"/>
<dbReference type="Proteomes" id="UP000016481">
    <property type="component" value="Unassembled WGS sequence"/>
</dbReference>